<evidence type="ECO:0000313" key="3">
    <source>
        <dbReference type="Proteomes" id="UP000683000"/>
    </source>
</evidence>
<keyword evidence="3" id="KW-1185">Reference proteome</keyword>
<organism evidence="2 3">
    <name type="scientific">Boletus reticuloceps</name>
    <dbReference type="NCBI Taxonomy" id="495285"/>
    <lineage>
        <taxon>Eukaryota</taxon>
        <taxon>Fungi</taxon>
        <taxon>Dikarya</taxon>
        <taxon>Basidiomycota</taxon>
        <taxon>Agaricomycotina</taxon>
        <taxon>Agaricomycetes</taxon>
        <taxon>Agaricomycetidae</taxon>
        <taxon>Boletales</taxon>
        <taxon>Boletineae</taxon>
        <taxon>Boletaceae</taxon>
        <taxon>Boletoideae</taxon>
        <taxon>Boletus</taxon>
    </lineage>
</organism>
<comment type="caution">
    <text evidence="2">The sequence shown here is derived from an EMBL/GenBank/DDBJ whole genome shotgun (WGS) entry which is preliminary data.</text>
</comment>
<gene>
    <name evidence="2" type="ORF">JVT61DRAFT_12143</name>
</gene>
<protein>
    <submittedName>
        <fullName evidence="2">Uncharacterized protein</fullName>
    </submittedName>
</protein>
<accession>A0A8I2YE26</accession>
<feature type="region of interest" description="Disordered" evidence="1">
    <location>
        <begin position="116"/>
        <end position="136"/>
    </location>
</feature>
<evidence type="ECO:0000313" key="2">
    <source>
        <dbReference type="EMBL" id="KAG6370339.1"/>
    </source>
</evidence>
<proteinExistence type="predicted"/>
<evidence type="ECO:0000256" key="1">
    <source>
        <dbReference type="SAM" id="MobiDB-lite"/>
    </source>
</evidence>
<sequence length="265" mass="28202">MPPPRVHTCPATHSDYPEESSPAGNDPIEDVNNIPTISWDVAAQSSLFCHISHSAAAVLGSLLAILSPVKHVDLAQATALVEKIPGVMLIPPLDEDGTSCALLTSLRNPSHWVCSGGSSASAPPKKRLDKGKGHAEDPLLDMAGLPGPAPTIHIPPHCPPLADILEQLLCCPSSPSTAPLPPTDWIYCSTMLMVASRGLDLKDPTVLPHILTRLTELAPGVDFTDLLEEAADTPAPLDRTSFPFLPHHSLHPLYPLTLPHYHSPL</sequence>
<dbReference type="Proteomes" id="UP000683000">
    <property type="component" value="Unassembled WGS sequence"/>
</dbReference>
<name>A0A8I2YE26_9AGAM</name>
<reference evidence="2" key="1">
    <citation type="submission" date="2021-03" db="EMBL/GenBank/DDBJ databases">
        <title>Evolutionary innovations through gain and loss of genes in the ectomycorrhizal Boletales.</title>
        <authorList>
            <person name="Wu G."/>
            <person name="Miyauchi S."/>
            <person name="Morin E."/>
            <person name="Yang Z.-L."/>
            <person name="Xu J."/>
            <person name="Martin F.M."/>
        </authorList>
    </citation>
    <scope>NUCLEOTIDE SEQUENCE</scope>
    <source>
        <strain evidence="2">BR01</strain>
    </source>
</reference>
<feature type="region of interest" description="Disordered" evidence="1">
    <location>
        <begin position="1"/>
        <end position="26"/>
    </location>
</feature>
<dbReference type="AlphaFoldDB" id="A0A8I2YE26"/>
<dbReference type="EMBL" id="JAGFBS010000053">
    <property type="protein sequence ID" value="KAG6370339.1"/>
    <property type="molecule type" value="Genomic_DNA"/>
</dbReference>